<keyword evidence="7 8" id="KW-0472">Membrane</keyword>
<evidence type="ECO:0000313" key="10">
    <source>
        <dbReference type="Proteomes" id="UP000646426"/>
    </source>
</evidence>
<feature type="transmembrane region" description="Helical" evidence="8">
    <location>
        <begin position="157"/>
        <end position="178"/>
    </location>
</feature>
<evidence type="ECO:0000256" key="5">
    <source>
        <dbReference type="ARBA" id="ARBA00022989"/>
    </source>
</evidence>
<keyword evidence="6" id="KW-0406">Ion transport</keyword>
<dbReference type="Pfam" id="PF02386">
    <property type="entry name" value="TrkH"/>
    <property type="match status" value="1"/>
</dbReference>
<name>A0A918SZE7_9GAMM</name>
<evidence type="ECO:0000256" key="3">
    <source>
        <dbReference type="ARBA" id="ARBA00022475"/>
    </source>
</evidence>
<evidence type="ECO:0000256" key="6">
    <source>
        <dbReference type="ARBA" id="ARBA00023065"/>
    </source>
</evidence>
<feature type="transmembrane region" description="Helical" evidence="8">
    <location>
        <begin position="230"/>
        <end position="249"/>
    </location>
</feature>
<comment type="caution">
    <text evidence="9">The sequence shown here is derived from an EMBL/GenBank/DDBJ whole genome shotgun (WGS) entry which is preliminary data.</text>
</comment>
<feature type="transmembrane region" description="Helical" evidence="8">
    <location>
        <begin position="296"/>
        <end position="328"/>
    </location>
</feature>
<comment type="subcellular location">
    <subcellularLocation>
        <location evidence="1">Cell membrane</location>
        <topology evidence="1">Multi-pass membrane protein</topology>
    </subcellularLocation>
</comment>
<dbReference type="GO" id="GO:0008324">
    <property type="term" value="F:monoatomic cation transmembrane transporter activity"/>
    <property type="evidence" value="ECO:0007669"/>
    <property type="project" value="InterPro"/>
</dbReference>
<dbReference type="GO" id="GO:0005886">
    <property type="term" value="C:plasma membrane"/>
    <property type="evidence" value="ECO:0007669"/>
    <property type="project" value="UniProtKB-SubCell"/>
</dbReference>
<evidence type="ECO:0000256" key="4">
    <source>
        <dbReference type="ARBA" id="ARBA00022692"/>
    </source>
</evidence>
<feature type="transmembrane region" description="Helical" evidence="8">
    <location>
        <begin position="123"/>
        <end position="145"/>
    </location>
</feature>
<keyword evidence="2" id="KW-0813">Transport</keyword>
<reference evidence="9" key="2">
    <citation type="submission" date="2020-09" db="EMBL/GenBank/DDBJ databases">
        <authorList>
            <person name="Sun Q."/>
            <person name="Kim S."/>
        </authorList>
    </citation>
    <scope>NUCLEOTIDE SEQUENCE</scope>
    <source>
        <strain evidence="9">KCTC 23077</strain>
    </source>
</reference>
<protein>
    <submittedName>
        <fullName evidence="9">Potassium transporter Trk</fullName>
    </submittedName>
</protein>
<dbReference type="GO" id="GO:0030001">
    <property type="term" value="P:metal ion transport"/>
    <property type="evidence" value="ECO:0007669"/>
    <property type="project" value="UniProtKB-ARBA"/>
</dbReference>
<evidence type="ECO:0000256" key="1">
    <source>
        <dbReference type="ARBA" id="ARBA00004651"/>
    </source>
</evidence>
<reference evidence="9" key="1">
    <citation type="journal article" date="2014" name="Int. J. Syst. Evol. Microbiol.">
        <title>Complete genome sequence of Corynebacterium casei LMG S-19264T (=DSM 44701T), isolated from a smear-ripened cheese.</title>
        <authorList>
            <consortium name="US DOE Joint Genome Institute (JGI-PGF)"/>
            <person name="Walter F."/>
            <person name="Albersmeier A."/>
            <person name="Kalinowski J."/>
            <person name="Ruckert C."/>
        </authorList>
    </citation>
    <scope>NUCLEOTIDE SEQUENCE</scope>
    <source>
        <strain evidence="9">KCTC 23077</strain>
    </source>
</reference>
<feature type="transmembrane region" description="Helical" evidence="8">
    <location>
        <begin position="12"/>
        <end position="33"/>
    </location>
</feature>
<dbReference type="PANTHER" id="PTHR32024:SF1">
    <property type="entry name" value="KTR SYSTEM POTASSIUM UPTAKE PROTEIN B"/>
    <property type="match status" value="1"/>
</dbReference>
<evidence type="ECO:0000256" key="2">
    <source>
        <dbReference type="ARBA" id="ARBA00022448"/>
    </source>
</evidence>
<gene>
    <name evidence="9" type="ORF">GCM10007067_18410</name>
</gene>
<keyword evidence="10" id="KW-1185">Reference proteome</keyword>
<keyword evidence="5 8" id="KW-1133">Transmembrane helix</keyword>
<proteinExistence type="predicted"/>
<feature type="transmembrane region" description="Helical" evidence="8">
    <location>
        <begin position="73"/>
        <end position="97"/>
    </location>
</feature>
<evidence type="ECO:0000256" key="8">
    <source>
        <dbReference type="SAM" id="Phobius"/>
    </source>
</evidence>
<keyword evidence="3" id="KW-1003">Cell membrane</keyword>
<accession>A0A918SZE7</accession>
<evidence type="ECO:0000313" key="9">
    <source>
        <dbReference type="EMBL" id="GHA80764.1"/>
    </source>
</evidence>
<feature type="transmembrane region" description="Helical" evidence="8">
    <location>
        <begin position="39"/>
        <end position="61"/>
    </location>
</feature>
<organism evidence="9 10">
    <name type="scientific">Cognatilysobacter bugurensis</name>
    <dbReference type="NCBI Taxonomy" id="543356"/>
    <lineage>
        <taxon>Bacteria</taxon>
        <taxon>Pseudomonadati</taxon>
        <taxon>Pseudomonadota</taxon>
        <taxon>Gammaproteobacteria</taxon>
        <taxon>Lysobacterales</taxon>
        <taxon>Lysobacteraceae</taxon>
        <taxon>Cognatilysobacter</taxon>
    </lineage>
</organism>
<feature type="transmembrane region" description="Helical" evidence="8">
    <location>
        <begin position="190"/>
        <end position="209"/>
    </location>
</feature>
<keyword evidence="4 8" id="KW-0812">Transmembrane</keyword>
<evidence type="ECO:0000256" key="7">
    <source>
        <dbReference type="ARBA" id="ARBA00023136"/>
    </source>
</evidence>
<sequence>MQQRGIRHPARLVPLAFLAVIAIGTALLSLPFAHAGPGSAPWVTALFTAVSAICVTGLTVVDTATYWSAFGQVVILVLFQLGGLGIMAGATLLVLLVSKRLRLGTRLIAQAETRSMDLVDVMAVVWLILRVMLIVEAALTVVLTLRFHFGYGQPFGTALWNGLFHAVSAFNNAGFSTYSDSVMGFYDDALVLVPMMIAVLVGGLGFPVLHELRREPWRWPRWSVHTKITLLGTAFLFFGGALAIGAYEWTNPQTLAPMGTGERILNAMFHSVSARSSGFNTLDMGTLKSETLAVNYVLMFIGGGSASTAGGIRITTFFLLGLVVWAEVRGRPDTFAFGRTIPADVQRQALTVALLGVSVIAFGTLALMSVTELPLVVVVFEVISASATVGLSTGITGELPPSGQLMLVVMMFIGRVGPVTVATALALRGRNLPYRYPEERPIVG</sequence>
<feature type="transmembrane region" description="Helical" evidence="8">
    <location>
        <begin position="349"/>
        <end position="367"/>
    </location>
</feature>
<feature type="transmembrane region" description="Helical" evidence="8">
    <location>
        <begin position="405"/>
        <end position="427"/>
    </location>
</feature>
<dbReference type="PANTHER" id="PTHR32024">
    <property type="entry name" value="TRK SYSTEM POTASSIUM UPTAKE PROTEIN TRKG-RELATED"/>
    <property type="match status" value="1"/>
</dbReference>
<dbReference type="EMBL" id="BMYD01000002">
    <property type="protein sequence ID" value="GHA80764.1"/>
    <property type="molecule type" value="Genomic_DNA"/>
</dbReference>
<dbReference type="Proteomes" id="UP000646426">
    <property type="component" value="Unassembled WGS sequence"/>
</dbReference>
<dbReference type="AlphaFoldDB" id="A0A918SZE7"/>
<dbReference type="InterPro" id="IPR003445">
    <property type="entry name" value="Cat_transpt"/>
</dbReference>